<feature type="compositionally biased region" description="Basic and acidic residues" evidence="2">
    <location>
        <begin position="423"/>
        <end position="446"/>
    </location>
</feature>
<evidence type="ECO:0000256" key="2">
    <source>
        <dbReference type="SAM" id="MobiDB-lite"/>
    </source>
</evidence>
<evidence type="ECO:0000256" key="1">
    <source>
        <dbReference type="PROSITE-ProRule" id="PRU00176"/>
    </source>
</evidence>
<name>A0A1Q9D194_SYMMI</name>
<dbReference type="Pfam" id="PF14624">
    <property type="entry name" value="Vwaint"/>
    <property type="match status" value="1"/>
</dbReference>
<feature type="domain" description="RRM" evidence="3">
    <location>
        <begin position="353"/>
        <end position="425"/>
    </location>
</feature>
<dbReference type="PROSITE" id="PS50102">
    <property type="entry name" value="RRM"/>
    <property type="match status" value="1"/>
</dbReference>
<keyword evidence="1" id="KW-0694">RNA-binding</keyword>
<dbReference type="GO" id="GO:0003723">
    <property type="term" value="F:RNA binding"/>
    <property type="evidence" value="ECO:0007669"/>
    <property type="project" value="UniProtKB-UniRule"/>
</dbReference>
<dbReference type="InterPro" id="IPR032838">
    <property type="entry name" value="Vwaint_dom"/>
</dbReference>
<protein>
    <submittedName>
        <fullName evidence="4">RNA-binding post-transcriptional regulator csx1</fullName>
    </submittedName>
</protein>
<gene>
    <name evidence="4" type="primary">csx1</name>
    <name evidence="4" type="ORF">AK812_SmicGene29661</name>
</gene>
<evidence type="ECO:0000259" key="3">
    <source>
        <dbReference type="PROSITE" id="PS50102"/>
    </source>
</evidence>
<dbReference type="EMBL" id="LSRX01000787">
    <property type="protein sequence ID" value="OLP88936.1"/>
    <property type="molecule type" value="Genomic_DNA"/>
</dbReference>
<dbReference type="AlphaFoldDB" id="A0A1Q9D194"/>
<dbReference type="InterPro" id="IPR012677">
    <property type="entry name" value="Nucleotide-bd_a/b_plait_sf"/>
</dbReference>
<evidence type="ECO:0000313" key="5">
    <source>
        <dbReference type="Proteomes" id="UP000186817"/>
    </source>
</evidence>
<proteinExistence type="predicted"/>
<sequence length="454" mass="51204">MSAEATVIRDAKDRVTRATKLNFSSLASRWTLDEQFQRRMMSEGRCYEDMHRFDFISKACLPDPGRTEEQRVLRAGAHFSSSSQAIAPGKLVYYAHCEVEPLRTLRLTDDCCSVPIGFTYLGAFLPPRLYSTTNVEVREELKHILNDSLVSAETQASIPAAAPTYQGYTQAQWDEWNRSRQGRRYTQAEWDAWLRDLLPAEEGIAQKSRVLLVDGVRMAMSTLKQTQLDKLKEVPLPLPKAQEQIAELESSIRALGGSSEAVEALLEDLSGQVAEAFSREEWYTRWGVHFLPSLLCAHASQQCNNFKDPGVQHYGGDLFADLRDQADEGAGDATNRGHAQGSGKGWRPWKPESTVAVTGITDKLKKTALQASFGEFGRIIRIEVPDGKTVAFVEFEEHRDANDAVKEMHNALVEGRRIGVRMVEDLETKQHRGREDPPDRPRDRSRSQARRSRR</sequence>
<dbReference type="PANTHER" id="PTHR48034">
    <property type="entry name" value="TRANSFORMER-2 SEX-DETERMINING PROTEIN-RELATED"/>
    <property type="match status" value="1"/>
</dbReference>
<dbReference type="Gene3D" id="3.30.70.330">
    <property type="match status" value="1"/>
</dbReference>
<dbReference type="SUPFAM" id="SSF54928">
    <property type="entry name" value="RNA-binding domain, RBD"/>
    <property type="match status" value="1"/>
</dbReference>
<dbReference type="InterPro" id="IPR050441">
    <property type="entry name" value="RBM"/>
</dbReference>
<dbReference type="Proteomes" id="UP000186817">
    <property type="component" value="Unassembled WGS sequence"/>
</dbReference>
<comment type="caution">
    <text evidence="4">The sequence shown here is derived from an EMBL/GenBank/DDBJ whole genome shotgun (WGS) entry which is preliminary data.</text>
</comment>
<organism evidence="4 5">
    <name type="scientific">Symbiodinium microadriaticum</name>
    <name type="common">Dinoflagellate</name>
    <name type="synonym">Zooxanthella microadriatica</name>
    <dbReference type="NCBI Taxonomy" id="2951"/>
    <lineage>
        <taxon>Eukaryota</taxon>
        <taxon>Sar</taxon>
        <taxon>Alveolata</taxon>
        <taxon>Dinophyceae</taxon>
        <taxon>Suessiales</taxon>
        <taxon>Symbiodiniaceae</taxon>
        <taxon>Symbiodinium</taxon>
    </lineage>
</organism>
<dbReference type="InterPro" id="IPR035979">
    <property type="entry name" value="RBD_domain_sf"/>
</dbReference>
<keyword evidence="5" id="KW-1185">Reference proteome</keyword>
<dbReference type="OrthoDB" id="426324at2759"/>
<feature type="region of interest" description="Disordered" evidence="2">
    <location>
        <begin position="423"/>
        <end position="454"/>
    </location>
</feature>
<evidence type="ECO:0000313" key="4">
    <source>
        <dbReference type="EMBL" id="OLP88936.1"/>
    </source>
</evidence>
<dbReference type="Pfam" id="PF00076">
    <property type="entry name" value="RRM_1"/>
    <property type="match status" value="1"/>
</dbReference>
<accession>A0A1Q9D194</accession>
<reference evidence="4 5" key="1">
    <citation type="submission" date="2016-02" db="EMBL/GenBank/DDBJ databases">
        <title>Genome analysis of coral dinoflagellate symbionts highlights evolutionary adaptations to a symbiotic lifestyle.</title>
        <authorList>
            <person name="Aranda M."/>
            <person name="Li Y."/>
            <person name="Liew Y.J."/>
            <person name="Baumgarten S."/>
            <person name="Simakov O."/>
            <person name="Wilson M."/>
            <person name="Piel J."/>
            <person name="Ashoor H."/>
            <person name="Bougouffa S."/>
            <person name="Bajic V.B."/>
            <person name="Ryu T."/>
            <person name="Ravasi T."/>
            <person name="Bayer T."/>
            <person name="Micklem G."/>
            <person name="Kim H."/>
            <person name="Bhak J."/>
            <person name="Lajeunesse T.C."/>
            <person name="Voolstra C.R."/>
        </authorList>
    </citation>
    <scope>NUCLEOTIDE SEQUENCE [LARGE SCALE GENOMIC DNA]</scope>
    <source>
        <strain evidence="4 5">CCMP2467</strain>
    </source>
</reference>
<feature type="region of interest" description="Disordered" evidence="2">
    <location>
        <begin position="328"/>
        <end position="351"/>
    </location>
</feature>
<dbReference type="InterPro" id="IPR000504">
    <property type="entry name" value="RRM_dom"/>
</dbReference>
<dbReference type="SMART" id="SM00360">
    <property type="entry name" value="RRM"/>
    <property type="match status" value="1"/>
</dbReference>